<name>A0A6J5U019_PRUAR</name>
<dbReference type="AlphaFoldDB" id="A0A6J5U019"/>
<evidence type="ECO:0000313" key="1">
    <source>
        <dbReference type="EMBL" id="CAB4268259.1"/>
    </source>
</evidence>
<dbReference type="Proteomes" id="UP000507222">
    <property type="component" value="Unassembled WGS sequence"/>
</dbReference>
<reference evidence="2 3" key="1">
    <citation type="submission" date="2020-05" db="EMBL/GenBank/DDBJ databases">
        <authorList>
            <person name="Campoy J."/>
            <person name="Schneeberger K."/>
            <person name="Spophaly S."/>
        </authorList>
    </citation>
    <scope>NUCLEOTIDE SEQUENCE [LARGE SCALE GENOMIC DNA]</scope>
    <source>
        <strain evidence="2">PruArmRojPasFocal</strain>
    </source>
</reference>
<evidence type="ECO:0000313" key="2">
    <source>
        <dbReference type="EMBL" id="CAB4268854.1"/>
    </source>
</evidence>
<gene>
    <name evidence="1" type="ORF">CURHAP_LOCUS11535</name>
    <name evidence="2" type="ORF">CURHAP_LOCUS13428</name>
</gene>
<protein>
    <submittedName>
        <fullName evidence="2">Uncharacterized protein</fullName>
    </submittedName>
</protein>
<sequence length="64" mass="7321">MAKHVMPWRDKPHIALLDKPEIAKLAFSMGKKAMPWYAKPHIVSLNKPQIAKLALNMESMPRLT</sequence>
<dbReference type="EMBL" id="CAEKDK010000002">
    <property type="protein sequence ID" value="CAB4268854.1"/>
    <property type="molecule type" value="Genomic_DNA"/>
</dbReference>
<organism evidence="2 3">
    <name type="scientific">Prunus armeniaca</name>
    <name type="common">Apricot</name>
    <name type="synonym">Armeniaca vulgaris</name>
    <dbReference type="NCBI Taxonomy" id="36596"/>
    <lineage>
        <taxon>Eukaryota</taxon>
        <taxon>Viridiplantae</taxon>
        <taxon>Streptophyta</taxon>
        <taxon>Embryophyta</taxon>
        <taxon>Tracheophyta</taxon>
        <taxon>Spermatophyta</taxon>
        <taxon>Magnoliopsida</taxon>
        <taxon>eudicotyledons</taxon>
        <taxon>Gunneridae</taxon>
        <taxon>Pentapetalae</taxon>
        <taxon>rosids</taxon>
        <taxon>fabids</taxon>
        <taxon>Rosales</taxon>
        <taxon>Rosaceae</taxon>
        <taxon>Amygdaloideae</taxon>
        <taxon>Amygdaleae</taxon>
        <taxon>Prunus</taxon>
    </lineage>
</organism>
<dbReference type="EMBL" id="CAEKDK010000002">
    <property type="protein sequence ID" value="CAB4268259.1"/>
    <property type="molecule type" value="Genomic_DNA"/>
</dbReference>
<proteinExistence type="predicted"/>
<accession>A0A6J5U019</accession>
<evidence type="ECO:0000313" key="3">
    <source>
        <dbReference type="Proteomes" id="UP000507222"/>
    </source>
</evidence>